<evidence type="ECO:0000256" key="1">
    <source>
        <dbReference type="ARBA" id="ARBA00022884"/>
    </source>
</evidence>
<dbReference type="Gene3D" id="3.30.70.330">
    <property type="match status" value="1"/>
</dbReference>
<dbReference type="Pfam" id="PF00076">
    <property type="entry name" value="RRM_1"/>
    <property type="match status" value="1"/>
</dbReference>
<dbReference type="CDD" id="cd12383">
    <property type="entry name" value="RRM_RBM42"/>
    <property type="match status" value="1"/>
</dbReference>
<dbReference type="SUPFAM" id="SSF54928">
    <property type="entry name" value="RNA-binding domain, RBD"/>
    <property type="match status" value="1"/>
</dbReference>
<dbReference type="OrthoDB" id="1749473at2759"/>
<dbReference type="PANTHER" id="PTHR47640">
    <property type="entry name" value="TRNA SELENOCYSTEINE 1-ASSOCIATED PROTEIN 1-RELATED-RELATED"/>
    <property type="match status" value="1"/>
</dbReference>
<name>A0A0D2X0N0_CAPO3</name>
<dbReference type="PhylomeDB" id="A0A0D2X0N0"/>
<dbReference type="Proteomes" id="UP000008743">
    <property type="component" value="Unassembled WGS sequence"/>
</dbReference>
<feature type="region of interest" description="Disordered" evidence="3">
    <location>
        <begin position="28"/>
        <end position="81"/>
    </location>
</feature>
<dbReference type="InParanoid" id="A0A0D2X0N0"/>
<dbReference type="PANTHER" id="PTHR47640:SF11">
    <property type="entry name" value="RNA-BINDING PROTEIN 42"/>
    <property type="match status" value="1"/>
</dbReference>
<keyword evidence="6" id="KW-1185">Reference proteome</keyword>
<dbReference type="GO" id="GO:0003729">
    <property type="term" value="F:mRNA binding"/>
    <property type="evidence" value="ECO:0007669"/>
    <property type="project" value="InterPro"/>
</dbReference>
<dbReference type="SMART" id="SM00360">
    <property type="entry name" value="RRM"/>
    <property type="match status" value="1"/>
</dbReference>
<dbReference type="InterPro" id="IPR000504">
    <property type="entry name" value="RRM_dom"/>
</dbReference>
<evidence type="ECO:0000256" key="2">
    <source>
        <dbReference type="PROSITE-ProRule" id="PRU00176"/>
    </source>
</evidence>
<dbReference type="InterPro" id="IPR050825">
    <property type="entry name" value="RBM42_RBP45_47-like"/>
</dbReference>
<accession>A0A0D2X0N0</accession>
<protein>
    <submittedName>
        <fullName evidence="5">RNA recognition domain-containing protein</fullName>
    </submittedName>
</protein>
<keyword evidence="1 2" id="KW-0694">RNA-binding</keyword>
<evidence type="ECO:0000313" key="5">
    <source>
        <dbReference type="EMBL" id="KJE89344.1"/>
    </source>
</evidence>
<dbReference type="STRING" id="595528.A0A0D2X0N0"/>
<dbReference type="PROSITE" id="PS50102">
    <property type="entry name" value="RRM"/>
    <property type="match status" value="1"/>
</dbReference>
<sequence length="342" mass="36302">MTSKRTASDAFDDPDDEFALFEAELEALSETPAPAEPAQQLPAAAAAAAAAAPAPQQPTPQQPAPTATQSSAAPPARKAADAGLAASVVSSTIVRKAQVSKAAVAANAATAAALAAAASGDTSAADRQEMSDMIALAAQTAAHHRALEEQRVAARQYYRAPTGDPLAANGYDATYAGYYNGQGAASSADSAAAHATTEASGEASESRASGKKPWKKLRMAAGKVWEDKTLEEWDDSHYRIFCGDLGNEVNDDNLTAAFRIYPSFIKARVVMDKRTSKTKGYGFVSFKDADDYVRAMREMDGKYVGNRPIKLRKSTYHDRDLQVKSAKQQERKQAMLAAYSQK</sequence>
<feature type="domain" description="RRM" evidence="4">
    <location>
        <begin position="238"/>
        <end position="316"/>
    </location>
</feature>
<proteinExistence type="predicted"/>
<dbReference type="eggNOG" id="KOG0226">
    <property type="taxonomic scope" value="Eukaryota"/>
</dbReference>
<feature type="compositionally biased region" description="Low complexity" evidence="3">
    <location>
        <begin position="28"/>
        <end position="54"/>
    </location>
</feature>
<reference evidence="6" key="1">
    <citation type="submission" date="2011-02" db="EMBL/GenBank/DDBJ databases">
        <title>The Genome Sequence of Capsaspora owczarzaki ATCC 30864.</title>
        <authorList>
            <person name="Russ C."/>
            <person name="Cuomo C."/>
            <person name="Burger G."/>
            <person name="Gray M.W."/>
            <person name="Holland P.W.H."/>
            <person name="King N."/>
            <person name="Lang F.B.F."/>
            <person name="Roger A.J."/>
            <person name="Ruiz-Trillo I."/>
            <person name="Young S.K."/>
            <person name="Zeng Q."/>
            <person name="Gargeya S."/>
            <person name="Alvarado L."/>
            <person name="Berlin A."/>
            <person name="Chapman S.B."/>
            <person name="Chen Z."/>
            <person name="Freedman E."/>
            <person name="Gellesch M."/>
            <person name="Goldberg J."/>
            <person name="Griggs A."/>
            <person name="Gujja S."/>
            <person name="Heilman E."/>
            <person name="Heiman D."/>
            <person name="Howarth C."/>
            <person name="Mehta T."/>
            <person name="Neiman D."/>
            <person name="Pearson M."/>
            <person name="Roberts A."/>
            <person name="Saif S."/>
            <person name="Shea T."/>
            <person name="Shenoy N."/>
            <person name="Sisk P."/>
            <person name="Stolte C."/>
            <person name="Sykes S."/>
            <person name="White J."/>
            <person name="Yandava C."/>
            <person name="Haas B."/>
            <person name="Nusbaum C."/>
            <person name="Birren B."/>
        </authorList>
    </citation>
    <scope>NUCLEOTIDE SEQUENCE</scope>
    <source>
        <strain evidence="6">ATCC 30864</strain>
    </source>
</reference>
<evidence type="ECO:0000256" key="3">
    <source>
        <dbReference type="SAM" id="MobiDB-lite"/>
    </source>
</evidence>
<dbReference type="InterPro" id="IPR035979">
    <property type="entry name" value="RBD_domain_sf"/>
</dbReference>
<dbReference type="InterPro" id="IPR034215">
    <property type="entry name" value="RBM42_RRM"/>
</dbReference>
<evidence type="ECO:0000313" key="6">
    <source>
        <dbReference type="Proteomes" id="UP000008743"/>
    </source>
</evidence>
<organism evidence="5 6">
    <name type="scientific">Capsaspora owczarzaki (strain ATCC 30864)</name>
    <dbReference type="NCBI Taxonomy" id="595528"/>
    <lineage>
        <taxon>Eukaryota</taxon>
        <taxon>Filasterea</taxon>
        <taxon>Capsaspora</taxon>
    </lineage>
</organism>
<dbReference type="AlphaFoldDB" id="A0A0D2X0N0"/>
<dbReference type="InterPro" id="IPR012677">
    <property type="entry name" value="Nucleotide-bd_a/b_plait_sf"/>
</dbReference>
<gene>
    <name evidence="5" type="ORF">CAOG_000836</name>
</gene>
<dbReference type="EMBL" id="KE346360">
    <property type="protein sequence ID" value="KJE89344.1"/>
    <property type="molecule type" value="Genomic_DNA"/>
</dbReference>
<feature type="compositionally biased region" description="Low complexity" evidence="3">
    <location>
        <begin position="64"/>
        <end position="81"/>
    </location>
</feature>
<evidence type="ECO:0000259" key="4">
    <source>
        <dbReference type="PROSITE" id="PS50102"/>
    </source>
</evidence>